<sequence length="71" mass="7814">MIKAANAFDDAVFRIDMIRTAINAAIRELPEDVPMFALVDVVNALWNLRNASVLLDKAADALEADTEAVQR</sequence>
<dbReference type="STRING" id="37916.MCHLDSM_04977"/>
<organism evidence="1 2">
    <name type="scientific">Mycolicibacterium chlorophenolicum</name>
    <dbReference type="NCBI Taxonomy" id="37916"/>
    <lineage>
        <taxon>Bacteria</taxon>
        <taxon>Bacillati</taxon>
        <taxon>Actinomycetota</taxon>
        <taxon>Actinomycetes</taxon>
        <taxon>Mycobacteriales</taxon>
        <taxon>Mycobacteriaceae</taxon>
        <taxon>Mycolicibacterium</taxon>
    </lineage>
</organism>
<keyword evidence="2" id="KW-1185">Reference proteome</keyword>
<comment type="caution">
    <text evidence="1">The sequence shown here is derived from an EMBL/GenBank/DDBJ whole genome shotgun (WGS) entry which is preliminary data.</text>
</comment>
<gene>
    <name evidence="1" type="ORF">MCHLDSM_04977</name>
</gene>
<accession>A0A0J6VKK7</accession>
<dbReference type="RefSeq" id="WP_048472199.1">
    <property type="nucleotide sequence ID" value="NZ_JYNL01000064.1"/>
</dbReference>
<name>A0A0J6VKK7_9MYCO</name>
<proteinExistence type="predicted"/>
<protein>
    <submittedName>
        <fullName evidence="1">Uncharacterized protein</fullName>
    </submittedName>
</protein>
<dbReference type="PATRIC" id="fig|37916.4.peg.4986"/>
<reference evidence="1 2" key="1">
    <citation type="journal article" date="2015" name="Genome Biol. Evol.">
        <title>Characterization of Three Mycobacterium spp. with Potential Use in Bioremediation by Genome Sequencing and Comparative Genomics.</title>
        <authorList>
            <person name="Das S."/>
            <person name="Pettersson B.M."/>
            <person name="Behra P.R."/>
            <person name="Ramesh M."/>
            <person name="Dasgupta S."/>
            <person name="Bhattacharya A."/>
            <person name="Kirsebom L.A."/>
        </authorList>
    </citation>
    <scope>NUCLEOTIDE SEQUENCE [LARGE SCALE GENOMIC DNA]</scope>
    <source>
        <strain evidence="1 2">DSM 43826</strain>
    </source>
</reference>
<dbReference type="Proteomes" id="UP000036513">
    <property type="component" value="Unassembled WGS sequence"/>
</dbReference>
<evidence type="ECO:0000313" key="1">
    <source>
        <dbReference type="EMBL" id="KMO70092.1"/>
    </source>
</evidence>
<dbReference type="EMBL" id="JYNL01000064">
    <property type="protein sequence ID" value="KMO70092.1"/>
    <property type="molecule type" value="Genomic_DNA"/>
</dbReference>
<evidence type="ECO:0000313" key="2">
    <source>
        <dbReference type="Proteomes" id="UP000036513"/>
    </source>
</evidence>
<dbReference type="AlphaFoldDB" id="A0A0J6VKK7"/>